<evidence type="ECO:0000256" key="9">
    <source>
        <dbReference type="ARBA" id="ARBA00023136"/>
    </source>
</evidence>
<dbReference type="PROSITE" id="PS51450">
    <property type="entry name" value="LRR"/>
    <property type="match status" value="2"/>
</dbReference>
<dbReference type="PANTHER" id="PTHR48062:SF52">
    <property type="entry name" value="RECEPTOR-LIKE PROTEIN 8-RELATED"/>
    <property type="match status" value="1"/>
</dbReference>
<proteinExistence type="inferred from homology"/>
<keyword evidence="8 11" id="KW-1133">Transmembrane helix</keyword>
<keyword evidence="9 11" id="KW-0472">Membrane</keyword>
<evidence type="ECO:0000313" key="14">
    <source>
        <dbReference type="RefSeq" id="XP_050938824.1"/>
    </source>
</evidence>
<dbReference type="Pfam" id="PF00560">
    <property type="entry name" value="LRR_1"/>
    <property type="match status" value="10"/>
</dbReference>
<evidence type="ECO:0000256" key="3">
    <source>
        <dbReference type="ARBA" id="ARBA00022475"/>
    </source>
</evidence>
<keyword evidence="10" id="KW-0325">Glycoprotein</keyword>
<protein>
    <submittedName>
        <fullName evidence="14">Receptor-like protein 15</fullName>
    </submittedName>
</protein>
<dbReference type="PRINTS" id="PR00019">
    <property type="entry name" value="LEURICHRPT"/>
</dbReference>
<dbReference type="InterPro" id="IPR001611">
    <property type="entry name" value="Leu-rich_rpt"/>
</dbReference>
<dbReference type="GeneID" id="103500019"/>
<evidence type="ECO:0000256" key="8">
    <source>
        <dbReference type="ARBA" id="ARBA00022989"/>
    </source>
</evidence>
<evidence type="ECO:0000256" key="5">
    <source>
        <dbReference type="ARBA" id="ARBA00022692"/>
    </source>
</evidence>
<dbReference type="PANTHER" id="PTHR48062">
    <property type="entry name" value="RECEPTOR-LIKE PROTEIN 14"/>
    <property type="match status" value="1"/>
</dbReference>
<evidence type="ECO:0000256" key="7">
    <source>
        <dbReference type="ARBA" id="ARBA00022737"/>
    </source>
</evidence>
<dbReference type="Proteomes" id="UP001652600">
    <property type="component" value="Chromosome 1"/>
</dbReference>
<feature type="transmembrane region" description="Helical" evidence="11">
    <location>
        <begin position="1000"/>
        <end position="1022"/>
    </location>
</feature>
<dbReference type="Pfam" id="PF08263">
    <property type="entry name" value="LRRNT_2"/>
    <property type="match status" value="1"/>
</dbReference>
<keyword evidence="5 11" id="KW-0812">Transmembrane</keyword>
<accession>A0ABM3KM33</accession>
<evidence type="ECO:0000259" key="12">
    <source>
        <dbReference type="Pfam" id="PF08263"/>
    </source>
</evidence>
<dbReference type="SMART" id="SM00365">
    <property type="entry name" value="LRR_SD22"/>
    <property type="match status" value="5"/>
</dbReference>
<dbReference type="SMART" id="SM00369">
    <property type="entry name" value="LRR_TYP"/>
    <property type="match status" value="7"/>
</dbReference>
<keyword evidence="4" id="KW-0433">Leucine-rich repeat</keyword>
<evidence type="ECO:0000256" key="2">
    <source>
        <dbReference type="ARBA" id="ARBA00009592"/>
    </source>
</evidence>
<reference evidence="13" key="1">
    <citation type="submission" date="2025-05" db="UniProtKB">
        <authorList>
            <consortium name="RefSeq"/>
        </authorList>
    </citation>
    <scope>NUCLEOTIDE SEQUENCE [LARGE SCALE GENOMIC DNA]</scope>
</reference>
<dbReference type="Gene3D" id="3.80.10.10">
    <property type="entry name" value="Ribonuclease Inhibitor"/>
    <property type="match status" value="7"/>
</dbReference>
<dbReference type="Pfam" id="PF13855">
    <property type="entry name" value="LRR_8"/>
    <property type="match status" value="1"/>
</dbReference>
<evidence type="ECO:0000256" key="10">
    <source>
        <dbReference type="ARBA" id="ARBA00023180"/>
    </source>
</evidence>
<keyword evidence="13" id="KW-1185">Reference proteome</keyword>
<sequence>MTFIVMAHNFQISTECQEDERLGLLGIKSFFLSNDNTFKNYNNPFDSWVGANCCNWDRVKCSNDDDLSSTAHVIELFLYDLLSYDPNNNTTSLLSASLFQDLKQLKTLDLSYNAFSHFTANQGLNKLESLNLTRNYFDNQIIPSLSGLPSMNKLVLEANLLKGSITLLGLEHLTELHLGVNQLNEILQLQGLENLRVLDLSYNRLNMLPELRGLKRLRVLDLNGNHLDGTIQGLDGFSSLNKLEILNLQNNNFNNSIFSSLKGLVSLKILSLDGDNDLCGIIPTEDIAKLRSLEILDLSNHNYYDGAIPLQDLKNLKVLNLSHNQFNGSLPIQGFCEANNLIELKLRNNQIKGELSECIGNFTKLKVVDISYNEFSGKIPTTVSKLTSLEYLSLEENDFEGTFLFSSLANHSNLRHFHLLGGNNIQVETEELHEWQPKFQLETLSMPGCNLNEQTASKFPTFLLSQHKLKYLDLSHNHLIGPFPFWLLHNNSALNSLDLRNNSLSGPLQLSKRNHTSLRHLQISSNNFSGQLPTHLGLLLPQVDHFDISKNSFEGNLPPSMEQMKMLCWLDASNNKFSGDIQISMFDNTSSLQFLLLANNFFSGNIEDAWKNKRNLTALDISNNMISGKIPTWIGSLDGLQYVQMSRNRFAGELPIQICSLFGLTMLDVAQNQLVGEIPFNCFNSSSLVYLYMRKNGFSRAIPQGLLSSTASILKVIDLSYNNFSGYIPKWFNIFTSLRVLLLKGNELEGPIPTQLCQITKISIMDLSNNKLSGTIPSCFNNITFGDIKVNQTNIPNFSDLEVTTDTSNVDTDNGCGNVNIYSRICYMFNTYSSTVQVEVDFTTKHRYESYKGNILNYMSGLDLSSNQLTGEIPQQIGDLVQIHALNFSYNRLVGNIPKVFSNLKQLESLDLSNNLLSGHIPSELATLDCLSIFNVSYNNLSGMIPTAPHFTYPESSFYGNPNLCGSYIEHKCSSHALPTDNQYTNLEEEADGTFFDLEAFFWSFGTSYITLLLGFVVVLCINPQWRQRCSSNGNNGVFQEYNFVGALQWSDFIKIIFQEFSQIYCNGYFKYIDLAHNQLTGAFPFWLLRNNSALEHLDLSDKLLTGPLHLSTSINNLEVMEISNNLFSGQLPTNLGFLPPNVLHLQPIKK</sequence>
<dbReference type="Pfam" id="PF12799">
    <property type="entry name" value="LRR_4"/>
    <property type="match status" value="1"/>
</dbReference>
<evidence type="ECO:0000256" key="6">
    <source>
        <dbReference type="ARBA" id="ARBA00022729"/>
    </source>
</evidence>
<keyword evidence="6" id="KW-0732">Signal</keyword>
<evidence type="ECO:0000256" key="4">
    <source>
        <dbReference type="ARBA" id="ARBA00022614"/>
    </source>
</evidence>
<gene>
    <name evidence="14" type="primary">LOC103500019</name>
</gene>
<dbReference type="InterPro" id="IPR051502">
    <property type="entry name" value="RLP_Defense_Trigger"/>
</dbReference>
<feature type="domain" description="Leucine-rich repeat-containing N-terminal plant-type" evidence="12">
    <location>
        <begin position="18"/>
        <end position="62"/>
    </location>
</feature>
<reference evidence="14" key="2">
    <citation type="submission" date="2025-08" db="UniProtKB">
        <authorList>
            <consortium name="RefSeq"/>
        </authorList>
    </citation>
    <scope>IDENTIFICATION</scope>
    <source>
        <tissue evidence="14">Stem</tissue>
    </source>
</reference>
<name>A0ABM3KM33_CUCME</name>
<dbReference type="InterPro" id="IPR003591">
    <property type="entry name" value="Leu-rich_rpt_typical-subtyp"/>
</dbReference>
<dbReference type="InterPro" id="IPR032675">
    <property type="entry name" value="LRR_dom_sf"/>
</dbReference>
<dbReference type="InterPro" id="IPR013210">
    <property type="entry name" value="LRR_N_plant-typ"/>
</dbReference>
<evidence type="ECO:0000313" key="13">
    <source>
        <dbReference type="Proteomes" id="UP001652600"/>
    </source>
</evidence>
<keyword evidence="7" id="KW-0677">Repeat</keyword>
<comment type="similarity">
    <text evidence="2">Belongs to the RLP family.</text>
</comment>
<evidence type="ECO:0000256" key="11">
    <source>
        <dbReference type="SAM" id="Phobius"/>
    </source>
</evidence>
<dbReference type="InterPro" id="IPR025875">
    <property type="entry name" value="Leu-rich_rpt_4"/>
</dbReference>
<comment type="subcellular location">
    <subcellularLocation>
        <location evidence="1">Cell membrane</location>
        <topology evidence="1">Single-pass type I membrane protein</topology>
    </subcellularLocation>
</comment>
<organism evidence="13 14">
    <name type="scientific">Cucumis melo</name>
    <name type="common">Muskmelon</name>
    <dbReference type="NCBI Taxonomy" id="3656"/>
    <lineage>
        <taxon>Eukaryota</taxon>
        <taxon>Viridiplantae</taxon>
        <taxon>Streptophyta</taxon>
        <taxon>Embryophyta</taxon>
        <taxon>Tracheophyta</taxon>
        <taxon>Spermatophyta</taxon>
        <taxon>Magnoliopsida</taxon>
        <taxon>eudicotyledons</taxon>
        <taxon>Gunneridae</taxon>
        <taxon>Pentapetalae</taxon>
        <taxon>rosids</taxon>
        <taxon>fabids</taxon>
        <taxon>Cucurbitales</taxon>
        <taxon>Cucurbitaceae</taxon>
        <taxon>Benincaseae</taxon>
        <taxon>Cucumis</taxon>
    </lineage>
</organism>
<evidence type="ECO:0000256" key="1">
    <source>
        <dbReference type="ARBA" id="ARBA00004251"/>
    </source>
</evidence>
<keyword evidence="3" id="KW-1003">Cell membrane</keyword>
<dbReference type="SUPFAM" id="SSF52058">
    <property type="entry name" value="L domain-like"/>
    <property type="match status" value="4"/>
</dbReference>
<dbReference type="RefSeq" id="XP_050938824.1">
    <property type="nucleotide sequence ID" value="XM_051082867.1"/>
</dbReference>